<dbReference type="AlphaFoldDB" id="A0A2U1CIZ2"/>
<dbReference type="Pfam" id="PF04773">
    <property type="entry name" value="FecR"/>
    <property type="match status" value="1"/>
</dbReference>
<dbReference type="OrthoDB" id="8617634at2"/>
<sequence length="330" mass="36716">MNTEHPNLPTDPRDAAAYWFARVHSGTFTVAEREWFAQWRQADSRHEREYRALDEIWQATGMLPEDELRELLEAPEPLAERRRQSRRRWLAGAGAACTAAVVGGVLFHSYGTETPDHVQRLATALGERRKASLSDGSIIDMNVSTELIVSYYATRRTVELLGGEATFSVAANSGRPFFVNAGDVDVRVTGTVFNVRREPDHVSVAVREGSVEVASGRWWNRARAVLTADMAASARPGHPLLAERADVAALTAWRQGKVVFKDQPLEEVLQEMNRYLSHPIHLADSRLKRLRMAGVFSIDDAEGFLLALQGQLPIAVVRRPDGGVDLSLLR</sequence>
<dbReference type="RefSeq" id="WP_116519204.1">
    <property type="nucleotide sequence ID" value="NZ_JACCEX010000005.1"/>
</dbReference>
<keyword evidence="1" id="KW-1133">Transmembrane helix</keyword>
<comment type="caution">
    <text evidence="4">The sequence shown here is derived from an EMBL/GenBank/DDBJ whole genome shotgun (WGS) entry which is preliminary data.</text>
</comment>
<gene>
    <name evidence="4" type="ORF">C7440_3153</name>
</gene>
<evidence type="ECO:0000313" key="5">
    <source>
        <dbReference type="Proteomes" id="UP000246145"/>
    </source>
</evidence>
<feature type="domain" description="FecR protein" evidence="2">
    <location>
        <begin position="120"/>
        <end position="212"/>
    </location>
</feature>
<reference evidence="4 5" key="1">
    <citation type="submission" date="2018-04" db="EMBL/GenBank/DDBJ databases">
        <title>Genomic Encyclopedia of Type Strains, Phase IV (KMG-IV): sequencing the most valuable type-strain genomes for metagenomic binning, comparative biology and taxonomic classification.</title>
        <authorList>
            <person name="Goeker M."/>
        </authorList>
    </citation>
    <scope>NUCLEOTIDE SEQUENCE [LARGE SCALE GENOMIC DNA]</scope>
    <source>
        <strain evidence="4 5">DSM 10065</strain>
    </source>
</reference>
<proteinExistence type="predicted"/>
<evidence type="ECO:0000256" key="1">
    <source>
        <dbReference type="SAM" id="Phobius"/>
    </source>
</evidence>
<dbReference type="GO" id="GO:0016989">
    <property type="term" value="F:sigma factor antagonist activity"/>
    <property type="evidence" value="ECO:0007669"/>
    <property type="project" value="TreeGrafter"/>
</dbReference>
<dbReference type="InterPro" id="IPR012373">
    <property type="entry name" value="Ferrdict_sens_TM"/>
</dbReference>
<dbReference type="EMBL" id="QEKO01000005">
    <property type="protein sequence ID" value="PVY60990.1"/>
    <property type="molecule type" value="Genomic_DNA"/>
</dbReference>
<dbReference type="Gene3D" id="3.55.50.30">
    <property type="match status" value="1"/>
</dbReference>
<evidence type="ECO:0000259" key="3">
    <source>
        <dbReference type="Pfam" id="PF16220"/>
    </source>
</evidence>
<dbReference type="Proteomes" id="UP000246145">
    <property type="component" value="Unassembled WGS sequence"/>
</dbReference>
<keyword evidence="5" id="KW-1185">Reference proteome</keyword>
<dbReference type="Gene3D" id="2.60.120.1440">
    <property type="match status" value="1"/>
</dbReference>
<name>A0A2U1CIZ2_9BURK</name>
<dbReference type="PIRSF" id="PIRSF018266">
    <property type="entry name" value="FecR"/>
    <property type="match status" value="1"/>
</dbReference>
<feature type="transmembrane region" description="Helical" evidence="1">
    <location>
        <begin position="89"/>
        <end position="110"/>
    </location>
</feature>
<dbReference type="PANTHER" id="PTHR30273:SF2">
    <property type="entry name" value="PROTEIN FECR"/>
    <property type="match status" value="1"/>
</dbReference>
<dbReference type="STRING" id="1231391.GCA_000308195_00013"/>
<dbReference type="PANTHER" id="PTHR30273">
    <property type="entry name" value="PERIPLASMIC SIGNAL SENSOR AND SIGMA FACTOR ACTIVATOR FECR-RELATED"/>
    <property type="match status" value="1"/>
</dbReference>
<keyword evidence="1" id="KW-0472">Membrane</keyword>
<keyword evidence="1" id="KW-0812">Transmembrane</keyword>
<dbReference type="InterPro" id="IPR032623">
    <property type="entry name" value="FecR_N"/>
</dbReference>
<protein>
    <submittedName>
        <fullName evidence="4">FecR family protein</fullName>
    </submittedName>
</protein>
<feature type="domain" description="FecR N-terminal" evidence="3">
    <location>
        <begin position="14"/>
        <end position="53"/>
    </location>
</feature>
<organism evidence="4 5">
    <name type="scientific">Pusillimonas noertemannii</name>
    <dbReference type="NCBI Taxonomy" id="305977"/>
    <lineage>
        <taxon>Bacteria</taxon>
        <taxon>Pseudomonadati</taxon>
        <taxon>Pseudomonadota</taxon>
        <taxon>Betaproteobacteria</taxon>
        <taxon>Burkholderiales</taxon>
        <taxon>Alcaligenaceae</taxon>
        <taxon>Pusillimonas</taxon>
    </lineage>
</organism>
<dbReference type="InterPro" id="IPR006860">
    <property type="entry name" value="FecR"/>
</dbReference>
<dbReference type="Pfam" id="PF16220">
    <property type="entry name" value="DUF4880"/>
    <property type="match status" value="1"/>
</dbReference>
<evidence type="ECO:0000313" key="4">
    <source>
        <dbReference type="EMBL" id="PVY60990.1"/>
    </source>
</evidence>
<accession>A0A2U1CIZ2</accession>
<evidence type="ECO:0000259" key="2">
    <source>
        <dbReference type="Pfam" id="PF04773"/>
    </source>
</evidence>